<dbReference type="RefSeq" id="WP_126552025.1">
    <property type="nucleotide sequence ID" value="NZ_BIFS01000001.1"/>
</dbReference>
<dbReference type="EMBL" id="BIFS01000001">
    <property type="protein sequence ID" value="GCE20328.1"/>
    <property type="molecule type" value="Genomic_DNA"/>
</dbReference>
<evidence type="ECO:0008006" key="4">
    <source>
        <dbReference type="Google" id="ProtNLM"/>
    </source>
</evidence>
<keyword evidence="1" id="KW-0472">Membrane</keyword>
<dbReference type="OrthoDB" id="9805896at2"/>
<keyword evidence="1" id="KW-0812">Transmembrane</keyword>
<proteinExistence type="predicted"/>
<keyword evidence="3" id="KW-1185">Reference proteome</keyword>
<keyword evidence="1" id="KW-1133">Transmembrane helix</keyword>
<evidence type="ECO:0000313" key="2">
    <source>
        <dbReference type="EMBL" id="GCE20328.1"/>
    </source>
</evidence>
<reference evidence="3" key="1">
    <citation type="submission" date="2018-12" db="EMBL/GenBank/DDBJ databases">
        <title>Tengunoibacter tsumagoiensis gen. nov., sp. nov., Dictyobacter kobayashii sp. nov., D. alpinus sp. nov., and D. joshuensis sp. nov. and description of Dictyobacteraceae fam. nov. within the order Ktedonobacterales isolated from Tengu-no-mugimeshi.</title>
        <authorList>
            <person name="Wang C.M."/>
            <person name="Zheng Y."/>
            <person name="Sakai Y."/>
            <person name="Toyoda A."/>
            <person name="Minakuchi Y."/>
            <person name="Abe K."/>
            <person name="Yokota A."/>
            <person name="Yabe S."/>
        </authorList>
    </citation>
    <scope>NUCLEOTIDE SEQUENCE [LARGE SCALE GENOMIC DNA]</scope>
    <source>
        <strain evidence="3">Uno11</strain>
    </source>
</reference>
<organism evidence="2 3">
    <name type="scientific">Dictyobacter kobayashii</name>
    <dbReference type="NCBI Taxonomy" id="2014872"/>
    <lineage>
        <taxon>Bacteria</taxon>
        <taxon>Bacillati</taxon>
        <taxon>Chloroflexota</taxon>
        <taxon>Ktedonobacteria</taxon>
        <taxon>Ktedonobacterales</taxon>
        <taxon>Dictyobacteraceae</taxon>
        <taxon>Dictyobacter</taxon>
    </lineage>
</organism>
<gene>
    <name evidence="2" type="ORF">KDK_41280</name>
</gene>
<sequence length="355" mass="39536">MPQLTSGRKKWLLPVFLFISITIIVALVSIGIWVFQDGPLTNPISGKPTAITFFPSSHSNTTISPLLFGTNMALFDTHDLLLTSEGARVRLQGLHPGIIRMPVRASLAEETEMRAARTIKELGALPLVNLRGEVDANVLADDARIIQDVQQVFNNSSVYYEYGNEEDLQGVTAERYAASWNRIVPQLQRLAPQAHFIGPVNFQYNEAYLKTFLQQARPAPDEISWHEYTCDVNAPPTTCIANIAHWNIHIARARAMMQQAIGHSLPIMITEWNYSPNATSSDGKNNNPTFIQNWTKLALQTLAANRIFAAMQYSCTNTAVPLITASANLSVQGESFQEQYQQMIVEKRIPAALQN</sequence>
<feature type="transmembrane region" description="Helical" evidence="1">
    <location>
        <begin position="12"/>
        <end position="35"/>
    </location>
</feature>
<accession>A0A402AM97</accession>
<dbReference type="Gene3D" id="3.20.20.80">
    <property type="entry name" value="Glycosidases"/>
    <property type="match status" value="1"/>
</dbReference>
<dbReference type="SUPFAM" id="SSF51445">
    <property type="entry name" value="(Trans)glycosidases"/>
    <property type="match status" value="1"/>
</dbReference>
<evidence type="ECO:0000256" key="1">
    <source>
        <dbReference type="SAM" id="Phobius"/>
    </source>
</evidence>
<protein>
    <recommendedName>
        <fullName evidence="4">Asl1-like glycosyl hydrolase catalytic domain-containing protein</fullName>
    </recommendedName>
</protein>
<name>A0A402AM97_9CHLR</name>
<dbReference type="Proteomes" id="UP000287188">
    <property type="component" value="Unassembled WGS sequence"/>
</dbReference>
<comment type="caution">
    <text evidence="2">The sequence shown here is derived from an EMBL/GenBank/DDBJ whole genome shotgun (WGS) entry which is preliminary data.</text>
</comment>
<evidence type="ECO:0000313" key="3">
    <source>
        <dbReference type="Proteomes" id="UP000287188"/>
    </source>
</evidence>
<dbReference type="AlphaFoldDB" id="A0A402AM97"/>
<dbReference type="InterPro" id="IPR017853">
    <property type="entry name" value="GH"/>
</dbReference>